<name>A0A8J3RVC6_PLARO</name>
<evidence type="ECO:0000256" key="2">
    <source>
        <dbReference type="ARBA" id="ARBA00023125"/>
    </source>
</evidence>
<reference evidence="6" key="1">
    <citation type="submission" date="2021-01" db="EMBL/GenBank/DDBJ databases">
        <title>Whole genome shotgun sequence of Planobispora rosea NBRC 15558.</title>
        <authorList>
            <person name="Komaki H."/>
            <person name="Tamura T."/>
        </authorList>
    </citation>
    <scope>NUCLEOTIDE SEQUENCE</scope>
    <source>
        <strain evidence="6">NBRC 15558</strain>
    </source>
</reference>
<protein>
    <recommendedName>
        <fullName evidence="5">HTH marR-type domain-containing protein</fullName>
    </recommendedName>
</protein>
<dbReference type="InterPro" id="IPR036388">
    <property type="entry name" value="WH-like_DNA-bd_sf"/>
</dbReference>
<dbReference type="InterPro" id="IPR039422">
    <property type="entry name" value="MarR/SlyA-like"/>
</dbReference>
<dbReference type="PANTHER" id="PTHR33164">
    <property type="entry name" value="TRANSCRIPTIONAL REGULATOR, MARR FAMILY"/>
    <property type="match status" value="1"/>
</dbReference>
<dbReference type="PROSITE" id="PS50995">
    <property type="entry name" value="HTH_MARR_2"/>
    <property type="match status" value="1"/>
</dbReference>
<keyword evidence="2" id="KW-0238">DNA-binding</keyword>
<feature type="compositionally biased region" description="Basic and acidic residues" evidence="4">
    <location>
        <begin position="13"/>
        <end position="23"/>
    </location>
</feature>
<keyword evidence="7" id="KW-1185">Reference proteome</keyword>
<gene>
    <name evidence="6" type="ORF">Pro02_03220</name>
</gene>
<dbReference type="PROSITE" id="PS01117">
    <property type="entry name" value="HTH_MARR_1"/>
    <property type="match status" value="1"/>
</dbReference>
<dbReference type="AlphaFoldDB" id="A0A8J3RVC6"/>
<feature type="domain" description="HTH marR-type" evidence="5">
    <location>
        <begin position="137"/>
        <end position="270"/>
    </location>
</feature>
<proteinExistence type="predicted"/>
<feature type="region of interest" description="Disordered" evidence="4">
    <location>
        <begin position="1"/>
        <end position="48"/>
    </location>
</feature>
<dbReference type="InterPro" id="IPR023187">
    <property type="entry name" value="Tscrpt_reg_MarR-type_CS"/>
</dbReference>
<sequence length="277" mass="29522">MGEQVDAHPQGPDLRRGLVDGHVLEPGGVQAESGGQTADPATGDDDAHEDLPNIVMAVTIFTSYGRLRKTCPVETVNGGPGPEAAGAVGLEGAQGRTSGGVTGLAGAEAPGGRADLLYAAYARERLAAMPPPADPEAFELAYSLLQLAYLLVTDLETRIHRPRGWTLPGFRLMFKLWLLGPTQPARLAEISVMSRSAVTNVVNTLERDGLVERRPVPEDRRAVTVALTARGEAAVRETFAEQTRREQEWFSSLDAGERAGLTALLTRILAARPDDSP</sequence>
<dbReference type="Proteomes" id="UP000655044">
    <property type="component" value="Unassembled WGS sequence"/>
</dbReference>
<organism evidence="6 7">
    <name type="scientific">Planobispora rosea</name>
    <dbReference type="NCBI Taxonomy" id="35762"/>
    <lineage>
        <taxon>Bacteria</taxon>
        <taxon>Bacillati</taxon>
        <taxon>Actinomycetota</taxon>
        <taxon>Actinomycetes</taxon>
        <taxon>Streptosporangiales</taxon>
        <taxon>Streptosporangiaceae</taxon>
        <taxon>Planobispora</taxon>
    </lineage>
</organism>
<evidence type="ECO:0000256" key="1">
    <source>
        <dbReference type="ARBA" id="ARBA00023015"/>
    </source>
</evidence>
<dbReference type="SMART" id="SM00347">
    <property type="entry name" value="HTH_MARR"/>
    <property type="match status" value="1"/>
</dbReference>
<keyword evidence="1" id="KW-0805">Transcription regulation</keyword>
<dbReference type="InterPro" id="IPR036390">
    <property type="entry name" value="WH_DNA-bd_sf"/>
</dbReference>
<dbReference type="Pfam" id="PF01047">
    <property type="entry name" value="MarR"/>
    <property type="match status" value="1"/>
</dbReference>
<evidence type="ECO:0000313" key="6">
    <source>
        <dbReference type="EMBL" id="GIH81914.1"/>
    </source>
</evidence>
<evidence type="ECO:0000256" key="4">
    <source>
        <dbReference type="SAM" id="MobiDB-lite"/>
    </source>
</evidence>
<evidence type="ECO:0000256" key="3">
    <source>
        <dbReference type="ARBA" id="ARBA00023163"/>
    </source>
</evidence>
<dbReference type="PRINTS" id="PR00598">
    <property type="entry name" value="HTHMARR"/>
</dbReference>
<evidence type="ECO:0000259" key="5">
    <source>
        <dbReference type="PROSITE" id="PS50995"/>
    </source>
</evidence>
<dbReference type="SUPFAM" id="SSF46785">
    <property type="entry name" value="Winged helix' DNA-binding domain"/>
    <property type="match status" value="1"/>
</dbReference>
<dbReference type="GO" id="GO:0003700">
    <property type="term" value="F:DNA-binding transcription factor activity"/>
    <property type="evidence" value="ECO:0007669"/>
    <property type="project" value="InterPro"/>
</dbReference>
<dbReference type="GO" id="GO:0003677">
    <property type="term" value="F:DNA binding"/>
    <property type="evidence" value="ECO:0007669"/>
    <property type="project" value="UniProtKB-KW"/>
</dbReference>
<dbReference type="Gene3D" id="1.10.10.10">
    <property type="entry name" value="Winged helix-like DNA-binding domain superfamily/Winged helix DNA-binding domain"/>
    <property type="match status" value="1"/>
</dbReference>
<evidence type="ECO:0000313" key="7">
    <source>
        <dbReference type="Proteomes" id="UP000655044"/>
    </source>
</evidence>
<comment type="caution">
    <text evidence="6">The sequence shown here is derived from an EMBL/GenBank/DDBJ whole genome shotgun (WGS) entry which is preliminary data.</text>
</comment>
<dbReference type="GO" id="GO:0006950">
    <property type="term" value="P:response to stress"/>
    <property type="evidence" value="ECO:0007669"/>
    <property type="project" value="TreeGrafter"/>
</dbReference>
<dbReference type="PANTHER" id="PTHR33164:SF43">
    <property type="entry name" value="HTH-TYPE TRANSCRIPTIONAL REPRESSOR YETL"/>
    <property type="match status" value="1"/>
</dbReference>
<keyword evidence="3" id="KW-0804">Transcription</keyword>
<dbReference type="EMBL" id="BOOI01000001">
    <property type="protein sequence ID" value="GIH81914.1"/>
    <property type="molecule type" value="Genomic_DNA"/>
</dbReference>
<accession>A0A8J3RVC6</accession>
<dbReference type="InterPro" id="IPR000835">
    <property type="entry name" value="HTH_MarR-typ"/>
</dbReference>